<dbReference type="SUPFAM" id="SSF103473">
    <property type="entry name" value="MFS general substrate transporter"/>
    <property type="match status" value="1"/>
</dbReference>
<evidence type="ECO:0000256" key="1">
    <source>
        <dbReference type="ARBA" id="ARBA00004651"/>
    </source>
</evidence>
<dbReference type="PROSITE" id="PS50850">
    <property type="entry name" value="MFS"/>
    <property type="match status" value="1"/>
</dbReference>
<feature type="transmembrane region" description="Helical" evidence="5">
    <location>
        <begin position="128"/>
        <end position="149"/>
    </location>
</feature>
<protein>
    <recommendedName>
        <fullName evidence="6">Major facilitator superfamily (MFS) profile domain-containing protein</fullName>
    </recommendedName>
</protein>
<dbReference type="Gene3D" id="1.20.1250.20">
    <property type="entry name" value="MFS general substrate transporter like domains"/>
    <property type="match status" value="1"/>
</dbReference>
<dbReference type="Pfam" id="PF07690">
    <property type="entry name" value="MFS_1"/>
    <property type="match status" value="1"/>
</dbReference>
<feature type="transmembrane region" description="Helical" evidence="5">
    <location>
        <begin position="12"/>
        <end position="31"/>
    </location>
</feature>
<name>A0ABM8BBX4_9BIFI</name>
<evidence type="ECO:0000256" key="2">
    <source>
        <dbReference type="ARBA" id="ARBA00022692"/>
    </source>
</evidence>
<comment type="subcellular location">
    <subcellularLocation>
        <location evidence="1">Cell membrane</location>
        <topology evidence="1">Multi-pass membrane protein</topology>
    </subcellularLocation>
</comment>
<reference evidence="7 8" key="1">
    <citation type="journal article" date="2023" name="Microbiol. Spectr.">
        <title>Symbiosis of Carpenter Bees with Uncharacterized Lactic Acid Bacteria Showing NAD Auxotrophy.</title>
        <authorList>
            <person name="Kawasaki S."/>
            <person name="Ozawa K."/>
            <person name="Mori T."/>
            <person name="Yamamoto A."/>
            <person name="Ito M."/>
            <person name="Ohkuma M."/>
            <person name="Sakamoto M."/>
            <person name="Matsutani M."/>
        </authorList>
    </citation>
    <scope>NUCLEOTIDE SEQUENCE [LARGE SCALE GENOMIC DNA]</scope>
    <source>
        <strain evidence="7 8">KimH</strain>
    </source>
</reference>
<gene>
    <name evidence="7" type="ORF">KIMH_04420</name>
</gene>
<feature type="transmembrane region" description="Helical" evidence="5">
    <location>
        <begin position="38"/>
        <end position="56"/>
    </location>
</feature>
<dbReference type="InterPro" id="IPR036259">
    <property type="entry name" value="MFS_trans_sf"/>
</dbReference>
<feature type="transmembrane region" description="Helical" evidence="5">
    <location>
        <begin position="97"/>
        <end position="116"/>
    </location>
</feature>
<organism evidence="7 8">
    <name type="scientific">Bombiscardovia apis</name>
    <dbReference type="NCBI Taxonomy" id="2932182"/>
    <lineage>
        <taxon>Bacteria</taxon>
        <taxon>Bacillati</taxon>
        <taxon>Actinomycetota</taxon>
        <taxon>Actinomycetes</taxon>
        <taxon>Bifidobacteriales</taxon>
        <taxon>Bifidobacteriaceae</taxon>
        <taxon>Bombiscardovia</taxon>
    </lineage>
</organism>
<dbReference type="InterPro" id="IPR011701">
    <property type="entry name" value="MFS"/>
</dbReference>
<evidence type="ECO:0000313" key="7">
    <source>
        <dbReference type="EMBL" id="BDR54331.1"/>
    </source>
</evidence>
<dbReference type="Proteomes" id="UP001321748">
    <property type="component" value="Chromosome"/>
</dbReference>
<dbReference type="EMBL" id="AP026800">
    <property type="protein sequence ID" value="BDR54331.1"/>
    <property type="molecule type" value="Genomic_DNA"/>
</dbReference>
<dbReference type="RefSeq" id="WP_317643342.1">
    <property type="nucleotide sequence ID" value="NZ_AP026800.1"/>
</dbReference>
<dbReference type="InterPro" id="IPR020846">
    <property type="entry name" value="MFS_dom"/>
</dbReference>
<sequence length="162" mass="17495">MYNLGNSDAAGLALMFNTGASIVIGLLINSIKQVCKNMTIPFSLALFAAGALLLLFTRSLPITCLAAFLIGSGSAIIMATCPFMLSNLTERKRYPLVMGLFSAITSLGFTSSTWFFKAVSGAFNIDPVTGSLWGIVIISVVVCVLLVVFRFQQRTDENYLFE</sequence>
<evidence type="ECO:0000259" key="6">
    <source>
        <dbReference type="PROSITE" id="PS50850"/>
    </source>
</evidence>
<keyword evidence="8" id="KW-1185">Reference proteome</keyword>
<evidence type="ECO:0000313" key="8">
    <source>
        <dbReference type="Proteomes" id="UP001321748"/>
    </source>
</evidence>
<evidence type="ECO:0000256" key="5">
    <source>
        <dbReference type="SAM" id="Phobius"/>
    </source>
</evidence>
<accession>A0ABM8BBX4</accession>
<evidence type="ECO:0000256" key="4">
    <source>
        <dbReference type="ARBA" id="ARBA00023136"/>
    </source>
</evidence>
<keyword evidence="2 5" id="KW-0812">Transmembrane</keyword>
<feature type="domain" description="Major facilitator superfamily (MFS) profile" evidence="6">
    <location>
        <begin position="1"/>
        <end position="162"/>
    </location>
</feature>
<keyword evidence="4 5" id="KW-0472">Membrane</keyword>
<evidence type="ECO:0000256" key="3">
    <source>
        <dbReference type="ARBA" id="ARBA00022989"/>
    </source>
</evidence>
<feature type="transmembrane region" description="Helical" evidence="5">
    <location>
        <begin position="62"/>
        <end position="85"/>
    </location>
</feature>
<keyword evidence="3 5" id="KW-1133">Transmembrane helix</keyword>
<proteinExistence type="predicted"/>